<comment type="catalytic activity">
    <reaction evidence="2">
        <text>a 3'-end 2',3'-cyclophospho-ribonucleotide-RNA + H2O = a 3'-end 2'-phospho-ribonucleotide-RNA + H(+)</text>
        <dbReference type="Rhea" id="RHEA:11828"/>
        <dbReference type="Rhea" id="RHEA-COMP:10464"/>
        <dbReference type="Rhea" id="RHEA-COMP:17353"/>
        <dbReference type="ChEBI" id="CHEBI:15377"/>
        <dbReference type="ChEBI" id="CHEBI:15378"/>
        <dbReference type="ChEBI" id="CHEBI:83064"/>
        <dbReference type="ChEBI" id="CHEBI:173113"/>
        <dbReference type="EC" id="3.1.4.58"/>
    </reaction>
</comment>
<dbReference type="EMBL" id="BMYQ01000008">
    <property type="protein sequence ID" value="GGW36504.1"/>
    <property type="molecule type" value="Genomic_DNA"/>
</dbReference>
<gene>
    <name evidence="3" type="ORF">GCM10011452_26250</name>
</gene>
<sequence>MIRAFIALPIPEDVAQALYQLQALLRLPSEVDPHDFHLTLAFLGEQPDAVLQEVHEGLDVLSMPGFPLELRGVGLFGGARPRVVWAGVSPSEPLMRLQAKVAQVAVRAGVRVPARSYAPHVTLGRLPHLPPDEVGRLERAVVAQQAFRAGPWLVAESGLYASHAKVRGPKYEMLNSYPLG</sequence>
<dbReference type="PANTHER" id="PTHR35561">
    <property type="entry name" value="RNA 2',3'-CYCLIC PHOSPHODIESTERASE"/>
    <property type="match status" value="1"/>
</dbReference>
<evidence type="ECO:0000256" key="2">
    <source>
        <dbReference type="HAMAP-Rule" id="MF_01940"/>
    </source>
</evidence>
<feature type="short sequence motif" description="HXTX 1" evidence="2">
    <location>
        <begin position="37"/>
        <end position="40"/>
    </location>
</feature>
<dbReference type="GO" id="GO:0008664">
    <property type="term" value="F:RNA 2',3'-cyclic 3'-phosphodiesterase activity"/>
    <property type="evidence" value="ECO:0007669"/>
    <property type="project" value="UniProtKB-EC"/>
</dbReference>
<organism evidence="3 4">
    <name type="scientific">Gemmobacter lanyuensis</name>
    <dbReference type="NCBI Taxonomy" id="1054497"/>
    <lineage>
        <taxon>Bacteria</taxon>
        <taxon>Pseudomonadati</taxon>
        <taxon>Pseudomonadota</taxon>
        <taxon>Alphaproteobacteria</taxon>
        <taxon>Rhodobacterales</taxon>
        <taxon>Paracoccaceae</taxon>
        <taxon>Gemmobacter</taxon>
    </lineage>
</organism>
<protein>
    <recommendedName>
        <fullName evidence="2">RNA 2',3'-cyclic phosphodiesterase</fullName>
        <shortName evidence="2">RNA 2',3'-CPDase</shortName>
        <ecNumber evidence="2">3.1.4.58</ecNumber>
    </recommendedName>
</protein>
<feature type="short sequence motif" description="HXTX 2" evidence="2">
    <location>
        <begin position="120"/>
        <end position="123"/>
    </location>
</feature>
<reference evidence="3" key="1">
    <citation type="journal article" date="2014" name="Int. J. Syst. Evol. Microbiol.">
        <title>Complete genome sequence of Corynebacterium casei LMG S-19264T (=DSM 44701T), isolated from a smear-ripened cheese.</title>
        <authorList>
            <consortium name="US DOE Joint Genome Institute (JGI-PGF)"/>
            <person name="Walter F."/>
            <person name="Albersmeier A."/>
            <person name="Kalinowski J."/>
            <person name="Ruckert C."/>
        </authorList>
    </citation>
    <scope>NUCLEOTIDE SEQUENCE</scope>
    <source>
        <strain evidence="3">KCTC 23714</strain>
    </source>
</reference>
<keyword evidence="1 2" id="KW-0378">Hydrolase</keyword>
<dbReference type="HAMAP" id="MF_01940">
    <property type="entry name" value="RNA_CPDase"/>
    <property type="match status" value="1"/>
</dbReference>
<accession>A0A918MM98</accession>
<dbReference type="EC" id="3.1.4.58" evidence="2"/>
<comment type="similarity">
    <text evidence="2">Belongs to the 2H phosphoesterase superfamily. ThpR family.</text>
</comment>
<dbReference type="Proteomes" id="UP000628984">
    <property type="component" value="Unassembled WGS sequence"/>
</dbReference>
<evidence type="ECO:0000313" key="3">
    <source>
        <dbReference type="EMBL" id="GGW36504.1"/>
    </source>
</evidence>
<evidence type="ECO:0000313" key="4">
    <source>
        <dbReference type="Proteomes" id="UP000628984"/>
    </source>
</evidence>
<dbReference type="InterPro" id="IPR009097">
    <property type="entry name" value="Cyclic_Pdiesterase"/>
</dbReference>
<keyword evidence="4" id="KW-1185">Reference proteome</keyword>
<comment type="caution">
    <text evidence="3">The sequence shown here is derived from an EMBL/GenBank/DDBJ whole genome shotgun (WGS) entry which is preliminary data.</text>
</comment>
<dbReference type="RefSeq" id="WP_189634335.1">
    <property type="nucleotide sequence ID" value="NZ_BMYQ01000008.1"/>
</dbReference>
<dbReference type="AlphaFoldDB" id="A0A918MM98"/>
<dbReference type="GO" id="GO:0004113">
    <property type="term" value="F:2',3'-cyclic-nucleotide 3'-phosphodiesterase activity"/>
    <property type="evidence" value="ECO:0007669"/>
    <property type="project" value="InterPro"/>
</dbReference>
<proteinExistence type="inferred from homology"/>
<dbReference type="NCBIfam" id="TIGR02258">
    <property type="entry name" value="2_5_ligase"/>
    <property type="match status" value="1"/>
</dbReference>
<comment type="function">
    <text evidence="2">Hydrolyzes RNA 2',3'-cyclic phosphodiester to an RNA 2'-phosphomonoester.</text>
</comment>
<dbReference type="PANTHER" id="PTHR35561:SF1">
    <property type="entry name" value="RNA 2',3'-CYCLIC PHOSPHODIESTERASE"/>
    <property type="match status" value="1"/>
</dbReference>
<name>A0A918MM98_9RHOB</name>
<dbReference type="SUPFAM" id="SSF55144">
    <property type="entry name" value="LigT-like"/>
    <property type="match status" value="1"/>
</dbReference>
<dbReference type="InterPro" id="IPR004175">
    <property type="entry name" value="RNA_CPDase"/>
</dbReference>
<evidence type="ECO:0000256" key="1">
    <source>
        <dbReference type="ARBA" id="ARBA00022801"/>
    </source>
</evidence>
<dbReference type="Gene3D" id="3.90.1140.10">
    <property type="entry name" value="Cyclic phosphodiesterase"/>
    <property type="match status" value="1"/>
</dbReference>
<reference evidence="3" key="2">
    <citation type="submission" date="2020-09" db="EMBL/GenBank/DDBJ databases">
        <authorList>
            <person name="Sun Q."/>
            <person name="Kim S."/>
        </authorList>
    </citation>
    <scope>NUCLEOTIDE SEQUENCE</scope>
    <source>
        <strain evidence="3">KCTC 23714</strain>
    </source>
</reference>
<dbReference type="Pfam" id="PF13563">
    <property type="entry name" value="2_5_RNA_ligase2"/>
    <property type="match status" value="1"/>
</dbReference>
<feature type="active site" description="Proton donor" evidence="2">
    <location>
        <position position="37"/>
    </location>
</feature>
<feature type="active site" description="Proton acceptor" evidence="2">
    <location>
        <position position="120"/>
    </location>
</feature>